<sequence>MLIHVAENGHSFELDCQPTTVVEIVQNCLVSLTGIPVHEQMLICGDVRLEPQRSLSSYKLPSEGQHVFLFNRSRLVADCPPPLLEDPESVVAPVVVPPVPSSVHGDRSHQHHPLDEADDPALKALPSYERQFKYHFQKGHAIFTASQIRFDTCRQLLREQQVQEMAVETAHGNMELYYKIIDHAFTDFLRHFGRQHKQHSDLLLNFERDLERLKACKLHPSLWSENRKSLLDCVKEASLRKWAEECAFSHKQFGAKVAELKILYVDLQRNVQNLVYAPPVVNVRELENTIEDHVRFSEEEASIIQSLSKDVNTVKKLVDDCVSSQQLASLRPHDAVAALGPMYDVHDKSHLPRIEACDHELQNLLKYCKKSKNKMSLYVHTSLQNVAALQSNIRDMRNQLALFKEAMARQDEIFQELKKVRRVGPSYKACLAEVVRRRECMKLYMGQAGLLAEKLARKREIEVGHREEFLRIQSMYMPRDVLQAMGLFELPSQCVVNIAPFDTHLLDIDISDLERYAPESLVGRLPKLALGADANMRGGNSRSLSDRGSEGSRDAGDGDKLEGNEEIEGDEIAGTSKLEVENAWLKSEFASAVAMLWNLDLDFELEEGEGDSQDPDNAGEVQRLAKAHSAALKTADALRLKDEHAKHLHTMLAMWQAKCGSYEKRIRELEQRLAEQHMQLQKTSLRNNHHQRNSHHQSHDLIGGNDDDAEEKEEESSSETSGVTGLGMGRIQSGLATPEPMDEGVTTSNAHAGSSMGGVEEGRTDSISGQRATAREGGDETMSDISGGVSITDAGMVESRKEETAEGGNVEIPIEEEQGADVKVRVDAVGITVRPTQGYVSGKDVEQTDAFLGEGKDGEVSTLQTLLKEKDSLLAAADERLKSMLAEVDRLHSELDGNTDLLSECQMNCAHLENRLHDAREEARINLCASDRRAAEYNALRASSVRLRGLMERLRSCIAAPVGNPSSFVDSLRSLAVSLSSASTSDGGEDTEFRTAVRILADRVANLVQQRAELLERCSVAEANQAHLNKELEKQTEILKTLYSKRNSDKQASKEKICFTRFDVHGLAVFLPNANGYYEAMNHNCPHYYLSTESIALFQEQGLPIGRTLYIVGQIVHIDRKVATLAPPTPSTPLSSSSSVSSTSDANLNGSEHIPTTKIAMAAVQLHTRPNLNPYGLPLGTEFFVVTVAMVPDFSPHFT</sequence>
<dbReference type="InterPro" id="IPR040040">
    <property type="entry name" value="ATG11"/>
</dbReference>
<feature type="coiled-coil region" evidence="5">
    <location>
        <begin position="874"/>
        <end position="922"/>
    </location>
</feature>
<evidence type="ECO:0000256" key="5">
    <source>
        <dbReference type="SAM" id="Coils"/>
    </source>
</evidence>
<dbReference type="PROSITE" id="PS50053">
    <property type="entry name" value="UBIQUITIN_2"/>
    <property type="match status" value="1"/>
</dbReference>
<evidence type="ECO:0000259" key="7">
    <source>
        <dbReference type="PROSITE" id="PS50053"/>
    </source>
</evidence>
<reference evidence="8" key="1">
    <citation type="submission" date="2024-03" db="EMBL/GenBank/DDBJ databases">
        <authorList>
            <consortium name="ELIXIR-Norway"/>
            <consortium name="Elixir Norway"/>
        </authorList>
    </citation>
    <scope>NUCLEOTIDE SEQUENCE</scope>
</reference>
<evidence type="ECO:0000313" key="9">
    <source>
        <dbReference type="Proteomes" id="UP001497522"/>
    </source>
</evidence>
<feature type="compositionally biased region" description="Acidic residues" evidence="6">
    <location>
        <begin position="705"/>
        <end position="717"/>
    </location>
</feature>
<keyword evidence="4 5" id="KW-0175">Coiled coil</keyword>
<keyword evidence="2" id="KW-0653">Protein transport</keyword>
<dbReference type="Gene3D" id="3.10.20.90">
    <property type="entry name" value="Phosphatidylinositol 3-kinase Catalytic Subunit, Chain A, domain 1"/>
    <property type="match status" value="1"/>
</dbReference>
<feature type="region of interest" description="Disordered" evidence="6">
    <location>
        <begin position="686"/>
        <end position="808"/>
    </location>
</feature>
<keyword evidence="9" id="KW-1185">Reference proteome</keyword>
<dbReference type="PANTHER" id="PTHR13222:SF1">
    <property type="entry name" value="RB1-INDUCIBLE COILED-COIL PROTEIN 1"/>
    <property type="match status" value="1"/>
</dbReference>
<organism evidence="8 9">
    <name type="scientific">Sphagnum jensenii</name>
    <dbReference type="NCBI Taxonomy" id="128206"/>
    <lineage>
        <taxon>Eukaryota</taxon>
        <taxon>Viridiplantae</taxon>
        <taxon>Streptophyta</taxon>
        <taxon>Embryophyta</taxon>
        <taxon>Bryophyta</taxon>
        <taxon>Sphagnophytina</taxon>
        <taxon>Sphagnopsida</taxon>
        <taxon>Sphagnales</taxon>
        <taxon>Sphagnaceae</taxon>
        <taxon>Sphagnum</taxon>
    </lineage>
</organism>
<evidence type="ECO:0000256" key="2">
    <source>
        <dbReference type="ARBA" id="ARBA00022927"/>
    </source>
</evidence>
<feature type="domain" description="Ubiquitin-like" evidence="7">
    <location>
        <begin position="1"/>
        <end position="60"/>
    </location>
</feature>
<feature type="region of interest" description="Disordered" evidence="6">
    <location>
        <begin position="536"/>
        <end position="573"/>
    </location>
</feature>
<name>A0ABP1AU65_9BRYO</name>
<evidence type="ECO:0000256" key="1">
    <source>
        <dbReference type="ARBA" id="ARBA00022448"/>
    </source>
</evidence>
<evidence type="ECO:0000256" key="6">
    <source>
        <dbReference type="SAM" id="MobiDB-lite"/>
    </source>
</evidence>
<dbReference type="SUPFAM" id="SSF54236">
    <property type="entry name" value="Ubiquitin-like"/>
    <property type="match status" value="1"/>
</dbReference>
<feature type="coiled-coil region" evidence="5">
    <location>
        <begin position="997"/>
        <end position="1031"/>
    </location>
</feature>
<protein>
    <recommendedName>
        <fullName evidence="7">Ubiquitin-like domain-containing protein</fullName>
    </recommendedName>
</protein>
<dbReference type="PANTHER" id="PTHR13222">
    <property type="entry name" value="RB1-INDUCIBLE COILED-COIL"/>
    <property type="match status" value="1"/>
</dbReference>
<dbReference type="Pfam" id="PF04108">
    <property type="entry name" value="ATG17_like"/>
    <property type="match status" value="1"/>
</dbReference>
<feature type="region of interest" description="Disordered" evidence="6">
    <location>
        <begin position="1127"/>
        <end position="1148"/>
    </location>
</feature>
<dbReference type="EMBL" id="OZ023717">
    <property type="protein sequence ID" value="CAK9866038.1"/>
    <property type="molecule type" value="Genomic_DNA"/>
</dbReference>
<evidence type="ECO:0000256" key="3">
    <source>
        <dbReference type="ARBA" id="ARBA00023006"/>
    </source>
</evidence>
<feature type="compositionally biased region" description="Basic and acidic residues" evidence="6">
    <location>
        <begin position="544"/>
        <end position="563"/>
    </location>
</feature>
<dbReference type="Pfam" id="PF10377">
    <property type="entry name" value="ATG11"/>
    <property type="match status" value="1"/>
</dbReference>
<accession>A0ABP1AU65</accession>
<feature type="compositionally biased region" description="Low complexity" evidence="6">
    <location>
        <begin position="1132"/>
        <end position="1144"/>
    </location>
</feature>
<feature type="compositionally biased region" description="Basic residues" evidence="6">
    <location>
        <begin position="687"/>
        <end position="696"/>
    </location>
</feature>
<proteinExistence type="predicted"/>
<evidence type="ECO:0000313" key="8">
    <source>
        <dbReference type="EMBL" id="CAK9866038.1"/>
    </source>
</evidence>
<dbReference type="InterPro" id="IPR029071">
    <property type="entry name" value="Ubiquitin-like_domsf"/>
</dbReference>
<feature type="coiled-coil region" evidence="5">
    <location>
        <begin position="652"/>
        <end position="686"/>
    </location>
</feature>
<dbReference type="Proteomes" id="UP001497522">
    <property type="component" value="Chromosome 16"/>
</dbReference>
<keyword evidence="1" id="KW-0813">Transport</keyword>
<dbReference type="InterPro" id="IPR000626">
    <property type="entry name" value="Ubiquitin-like_dom"/>
</dbReference>
<dbReference type="InterPro" id="IPR045326">
    <property type="entry name" value="ATG17-like_dom"/>
</dbReference>
<gene>
    <name evidence="8" type="ORF">CSSPJE1EN2_LOCUS9033</name>
</gene>
<evidence type="ECO:0000256" key="4">
    <source>
        <dbReference type="ARBA" id="ARBA00023054"/>
    </source>
</evidence>
<dbReference type="InterPro" id="IPR019460">
    <property type="entry name" value="Atg11_C"/>
</dbReference>
<dbReference type="CDD" id="cd17039">
    <property type="entry name" value="Ubl_ubiquitin_like"/>
    <property type="match status" value="1"/>
</dbReference>
<keyword evidence="3" id="KW-0072">Autophagy</keyword>